<reference evidence="1" key="1">
    <citation type="journal article" date="2022" name="Plant J.">
        <title>Strategies of tolerance reflected in two North American maple genomes.</title>
        <authorList>
            <person name="McEvoy S.L."/>
            <person name="Sezen U.U."/>
            <person name="Trouern-Trend A."/>
            <person name="McMahon S.M."/>
            <person name="Schaberg P.G."/>
            <person name="Yang J."/>
            <person name="Wegrzyn J.L."/>
            <person name="Swenson N.G."/>
        </authorList>
    </citation>
    <scope>NUCLEOTIDE SEQUENCE</scope>
    <source>
        <strain evidence="1">NS2018</strain>
    </source>
</reference>
<sequence>MPSINHNQHSNLLLYQNESGILTQISRLKIQCSPSSTKLFKWIPSELSSTLQIKNKKNPIQTLPASKFQTFGIVLLPENLRAKCKLPASSIILKNSKFMFHSDHFSWIWFNSGYTYKFMFHHESN</sequence>
<organism evidence="1 2">
    <name type="scientific">Acer saccharum</name>
    <name type="common">Sugar maple</name>
    <dbReference type="NCBI Taxonomy" id="4024"/>
    <lineage>
        <taxon>Eukaryota</taxon>
        <taxon>Viridiplantae</taxon>
        <taxon>Streptophyta</taxon>
        <taxon>Embryophyta</taxon>
        <taxon>Tracheophyta</taxon>
        <taxon>Spermatophyta</taxon>
        <taxon>Magnoliopsida</taxon>
        <taxon>eudicotyledons</taxon>
        <taxon>Gunneridae</taxon>
        <taxon>Pentapetalae</taxon>
        <taxon>rosids</taxon>
        <taxon>malvids</taxon>
        <taxon>Sapindales</taxon>
        <taxon>Sapindaceae</taxon>
        <taxon>Hippocastanoideae</taxon>
        <taxon>Acereae</taxon>
        <taxon>Acer</taxon>
    </lineage>
</organism>
<gene>
    <name evidence="1" type="ORF">LWI29_001952</name>
</gene>
<protein>
    <submittedName>
        <fullName evidence="1">Uncharacterized protein</fullName>
    </submittedName>
</protein>
<reference evidence="1" key="2">
    <citation type="submission" date="2023-06" db="EMBL/GenBank/DDBJ databases">
        <authorList>
            <person name="Swenson N.G."/>
            <person name="Wegrzyn J.L."/>
            <person name="Mcevoy S.L."/>
        </authorList>
    </citation>
    <scope>NUCLEOTIDE SEQUENCE</scope>
    <source>
        <strain evidence="1">NS2018</strain>
        <tissue evidence="1">Leaf</tissue>
    </source>
</reference>
<accession>A0AA39RPI9</accession>
<evidence type="ECO:0000313" key="2">
    <source>
        <dbReference type="Proteomes" id="UP001168877"/>
    </source>
</evidence>
<comment type="caution">
    <text evidence="1">The sequence shown here is derived from an EMBL/GenBank/DDBJ whole genome shotgun (WGS) entry which is preliminary data.</text>
</comment>
<keyword evidence="2" id="KW-1185">Reference proteome</keyword>
<proteinExistence type="predicted"/>
<name>A0AA39RPI9_ACESA</name>
<dbReference type="AlphaFoldDB" id="A0AA39RPI9"/>
<dbReference type="EMBL" id="JAUESC010000385">
    <property type="protein sequence ID" value="KAK0577894.1"/>
    <property type="molecule type" value="Genomic_DNA"/>
</dbReference>
<dbReference type="Proteomes" id="UP001168877">
    <property type="component" value="Unassembled WGS sequence"/>
</dbReference>
<evidence type="ECO:0000313" key="1">
    <source>
        <dbReference type="EMBL" id="KAK0577894.1"/>
    </source>
</evidence>